<sequence>MTKISVHVVGGVPLIRLAGPITATSGAELANEVMSAIYYMTEDPAEFLHPLSLPRSRLAS</sequence>
<proteinExistence type="predicted"/>
<organism evidence="1 2">
    <name type="scientific">Tsukamurella tyrosinosolvens</name>
    <dbReference type="NCBI Taxonomy" id="57704"/>
    <lineage>
        <taxon>Bacteria</taxon>
        <taxon>Bacillati</taxon>
        <taxon>Actinomycetota</taxon>
        <taxon>Actinomycetes</taxon>
        <taxon>Mycobacteriales</taxon>
        <taxon>Tsukamurellaceae</taxon>
        <taxon>Tsukamurella</taxon>
    </lineage>
</organism>
<keyword evidence="2" id="KW-1185">Reference proteome</keyword>
<name>A0A1H4VIL5_TSUTY</name>
<reference evidence="2" key="1">
    <citation type="submission" date="2016-10" db="EMBL/GenBank/DDBJ databases">
        <authorList>
            <person name="Varghese N."/>
            <person name="Submissions S."/>
        </authorList>
    </citation>
    <scope>NUCLEOTIDE SEQUENCE [LARGE SCALE GENOMIC DNA]</scope>
    <source>
        <strain evidence="2">DSM 44234</strain>
    </source>
</reference>
<dbReference type="OrthoDB" id="4763023at2"/>
<evidence type="ECO:0000313" key="1">
    <source>
        <dbReference type="EMBL" id="SEC80194.1"/>
    </source>
</evidence>
<dbReference type="EMBL" id="FNSA01000003">
    <property type="protein sequence ID" value="SEC80194.1"/>
    <property type="molecule type" value="Genomic_DNA"/>
</dbReference>
<evidence type="ECO:0000313" key="2">
    <source>
        <dbReference type="Proteomes" id="UP000182241"/>
    </source>
</evidence>
<gene>
    <name evidence="1" type="ORF">SAMN04489793_3224</name>
</gene>
<accession>A0A1H4VIL5</accession>
<dbReference type="Proteomes" id="UP000182241">
    <property type="component" value="Unassembled WGS sequence"/>
</dbReference>
<dbReference type="STRING" id="57704.SAMN04489793_3224"/>
<dbReference type="AlphaFoldDB" id="A0A1H4VIL5"/>
<dbReference type="RefSeq" id="WP_068742784.1">
    <property type="nucleotide sequence ID" value="NZ_FNSA01000003.1"/>
</dbReference>
<protein>
    <submittedName>
        <fullName evidence="1">Uncharacterized protein</fullName>
    </submittedName>
</protein>